<dbReference type="Proteomes" id="UP000622166">
    <property type="component" value="Unassembled WGS sequence"/>
</dbReference>
<proteinExistence type="predicted"/>
<reference evidence="1" key="1">
    <citation type="journal article" date="2014" name="Int. J. Syst. Evol. Microbiol.">
        <title>Complete genome sequence of Corynebacterium casei LMG S-19264T (=DSM 44701T), isolated from a smear-ripened cheese.</title>
        <authorList>
            <consortium name="US DOE Joint Genome Institute (JGI-PGF)"/>
            <person name="Walter F."/>
            <person name="Albersmeier A."/>
            <person name="Kalinowski J."/>
            <person name="Ruckert C."/>
        </authorList>
    </citation>
    <scope>NUCLEOTIDE SEQUENCE</scope>
    <source>
        <strain evidence="1">JCM 4815</strain>
    </source>
</reference>
<dbReference type="AlphaFoldDB" id="A0A918UFQ9"/>
<dbReference type="RefSeq" id="WP_189857497.1">
    <property type="nucleotide sequence ID" value="NZ_BMVW01000002.1"/>
</dbReference>
<evidence type="ECO:0000313" key="2">
    <source>
        <dbReference type="Proteomes" id="UP000622166"/>
    </source>
</evidence>
<evidence type="ECO:0000313" key="1">
    <source>
        <dbReference type="EMBL" id="GGZ01905.1"/>
    </source>
</evidence>
<organism evidence="1 2">
    <name type="scientific">Streptomyces poonensis</name>
    <dbReference type="NCBI Taxonomy" id="68255"/>
    <lineage>
        <taxon>Bacteria</taxon>
        <taxon>Bacillati</taxon>
        <taxon>Actinomycetota</taxon>
        <taxon>Actinomycetes</taxon>
        <taxon>Kitasatosporales</taxon>
        <taxon>Streptomycetaceae</taxon>
        <taxon>Streptomyces</taxon>
    </lineage>
</organism>
<keyword evidence="2" id="KW-1185">Reference proteome</keyword>
<reference evidence="1" key="2">
    <citation type="submission" date="2020-09" db="EMBL/GenBank/DDBJ databases">
        <authorList>
            <person name="Sun Q."/>
            <person name="Ohkuma M."/>
        </authorList>
    </citation>
    <scope>NUCLEOTIDE SEQUENCE</scope>
    <source>
        <strain evidence="1">JCM 4815</strain>
    </source>
</reference>
<accession>A0A918UFQ9</accession>
<dbReference type="EMBL" id="BMVW01000002">
    <property type="protein sequence ID" value="GGZ01905.1"/>
    <property type="molecule type" value="Genomic_DNA"/>
</dbReference>
<comment type="caution">
    <text evidence="1">The sequence shown here is derived from an EMBL/GenBank/DDBJ whole genome shotgun (WGS) entry which is preliminary data.</text>
</comment>
<name>A0A918UFQ9_9ACTN</name>
<sequence>MTTTTTQPPRTRITNEKHAPGNRVMKKVWMLENLIFHPRTGEEERAAAERMLDRAIAAAQEKGQLTTKQRGGDSAWHGYRLPDIRYGARYEEVKHLSTTEIAKRIRADIKLARKVEAKLGAATGAEVALTDSLTALATMPRQIKVSVRTDYFSGGSAIRVNVYNLPEKGWGYVRETDRWGEPRWVPGRQLSAILAAPKEIHGAYNFDGSDPRVDYSHVNYYGQVEVDWRERP</sequence>
<protein>
    <submittedName>
        <fullName evidence="1">Uncharacterized protein</fullName>
    </submittedName>
</protein>
<gene>
    <name evidence="1" type="ORF">GCM10010365_21190</name>
</gene>